<keyword evidence="2" id="KW-0233">DNA recombination</keyword>
<dbReference type="SUPFAM" id="SSF53041">
    <property type="entry name" value="Resolvase-like"/>
    <property type="match status" value="1"/>
</dbReference>
<dbReference type="CDD" id="cd00338">
    <property type="entry name" value="Ser_Recombinase"/>
    <property type="match status" value="1"/>
</dbReference>
<dbReference type="InterPro" id="IPR036162">
    <property type="entry name" value="Resolvase-like_N_sf"/>
</dbReference>
<evidence type="ECO:0000313" key="5">
    <source>
        <dbReference type="EMBL" id="OXA78669.1"/>
    </source>
</evidence>
<keyword evidence="3" id="KW-0175">Coiled coil</keyword>
<organism evidence="5 6">
    <name type="scientific">Flavobacterium frigidimaris</name>
    <dbReference type="NCBI Taxonomy" id="262320"/>
    <lineage>
        <taxon>Bacteria</taxon>
        <taxon>Pseudomonadati</taxon>
        <taxon>Bacteroidota</taxon>
        <taxon>Flavobacteriia</taxon>
        <taxon>Flavobacteriales</taxon>
        <taxon>Flavobacteriaceae</taxon>
        <taxon>Flavobacterium</taxon>
    </lineage>
</organism>
<comment type="caution">
    <text evidence="5">The sequence shown here is derived from an EMBL/GenBank/DDBJ whole genome shotgun (WGS) entry which is preliminary data.</text>
</comment>
<dbReference type="PANTHER" id="PTHR30461:SF2">
    <property type="entry name" value="SERINE RECOMBINASE PINE-RELATED"/>
    <property type="match status" value="1"/>
</dbReference>
<keyword evidence="6" id="KW-1185">Reference proteome</keyword>
<protein>
    <recommendedName>
        <fullName evidence="4">Resolvase/invertase-type recombinase catalytic domain-containing protein</fullName>
    </recommendedName>
</protein>
<dbReference type="Pfam" id="PF07508">
    <property type="entry name" value="Recombinase"/>
    <property type="match status" value="1"/>
</dbReference>
<dbReference type="InterPro" id="IPR006119">
    <property type="entry name" value="Resolv_N"/>
</dbReference>
<dbReference type="Gene3D" id="3.90.1750.20">
    <property type="entry name" value="Putative Large Serine Recombinase, Chain B, Domain 2"/>
    <property type="match status" value="1"/>
</dbReference>
<keyword evidence="1" id="KW-0238">DNA-binding</keyword>
<evidence type="ECO:0000259" key="4">
    <source>
        <dbReference type="SMART" id="SM00857"/>
    </source>
</evidence>
<dbReference type="Proteomes" id="UP000198382">
    <property type="component" value="Unassembled WGS sequence"/>
</dbReference>
<evidence type="ECO:0000256" key="1">
    <source>
        <dbReference type="ARBA" id="ARBA00023125"/>
    </source>
</evidence>
<reference evidence="5 6" key="1">
    <citation type="submission" date="2016-11" db="EMBL/GenBank/DDBJ databases">
        <title>Whole genomes of Flavobacteriaceae.</title>
        <authorList>
            <person name="Stine C."/>
            <person name="Li C."/>
            <person name="Tadesse D."/>
        </authorList>
    </citation>
    <scope>NUCLEOTIDE SEQUENCE [LARGE SCALE GENOMIC DNA]</scope>
    <source>
        <strain evidence="5 6">DSM 15937</strain>
    </source>
</reference>
<dbReference type="PANTHER" id="PTHR30461">
    <property type="entry name" value="DNA-INVERTASE FROM LAMBDOID PROPHAGE"/>
    <property type="match status" value="1"/>
</dbReference>
<dbReference type="InterPro" id="IPR011109">
    <property type="entry name" value="DNA_bind_recombinase_dom"/>
</dbReference>
<proteinExistence type="predicted"/>
<evidence type="ECO:0000313" key="6">
    <source>
        <dbReference type="Proteomes" id="UP000198382"/>
    </source>
</evidence>
<dbReference type="RefSeq" id="WP_074662164.1">
    <property type="nucleotide sequence ID" value="NZ_MUGV01000020.1"/>
</dbReference>
<feature type="domain" description="Resolvase/invertase-type recombinase catalytic" evidence="4">
    <location>
        <begin position="23"/>
        <end position="174"/>
    </location>
</feature>
<name>A0ABX4BQH5_FLAFR</name>
<accession>A0ABX4BQH5</accession>
<dbReference type="InterPro" id="IPR050639">
    <property type="entry name" value="SSR_resolvase"/>
</dbReference>
<dbReference type="Gene3D" id="3.40.50.1390">
    <property type="entry name" value="Resolvase, N-terminal catalytic domain"/>
    <property type="match status" value="1"/>
</dbReference>
<gene>
    <name evidence="5" type="ORF">B0A65_13135</name>
</gene>
<evidence type="ECO:0000256" key="3">
    <source>
        <dbReference type="SAM" id="Coils"/>
    </source>
</evidence>
<feature type="coiled-coil region" evidence="3">
    <location>
        <begin position="386"/>
        <end position="413"/>
    </location>
</feature>
<sequence length="552" mass="63366">MGIESFKKFQKEKLAQRAEVKEIWGYTRVSSKLQLVNNSLEEQRIEIIQFASKNGYTLKNILGGTYESASGDFTRKEFTRLLEEVKSAKQKPFAIAIKFISRFSRTGGNAISIVHELVDKLGVHLIETSSGLCTNDEYSKLDIYSKLLDARRENMDRLEKTIPGMKALLRSGNWLGKAPRGYTMRGKKVGDYSLMQEKQSITINLEGEILKKAWKWKLAGERDFVIREKLEKLNLNITKQSLGSMWRNPFYCGISVNALLEEPVKGNWTGLVSEEDFLKVDAMLSESKVPVKEYSKSKINEFRPLTGFLRCECGSLLTSYVVRKKNAHYYKCQKCRNASFNALTTSHSKTEGLNDSFEKLLSKYTLSSQFVEPFKFQLNKLFEIVENEGREEMKGLLARKKDLESKIENLDKRYFDNPNFGDEKYNRYSLQFDTELKDVDLQIASNKKIISNHSRHIDKVVEKVTNINKYWRDGDIDSKIRIQNLVFPEGLSIRAENREYLTGRVNSIFGLASTFTGIERGSKKQKTHQKVDGLFSVEGARLEPVSIIKLLN</sequence>
<dbReference type="SMART" id="SM00857">
    <property type="entry name" value="Resolvase"/>
    <property type="match status" value="1"/>
</dbReference>
<dbReference type="InterPro" id="IPR038109">
    <property type="entry name" value="DNA_bind_recomb_sf"/>
</dbReference>
<evidence type="ECO:0000256" key="2">
    <source>
        <dbReference type="ARBA" id="ARBA00023172"/>
    </source>
</evidence>
<dbReference type="EMBL" id="MUGV01000020">
    <property type="protein sequence ID" value="OXA78669.1"/>
    <property type="molecule type" value="Genomic_DNA"/>
</dbReference>